<evidence type="ECO:0000259" key="2">
    <source>
        <dbReference type="Pfam" id="PF11738"/>
    </source>
</evidence>
<keyword evidence="1" id="KW-0732">Signal</keyword>
<accession>S9SKR8</accession>
<dbReference type="Gene3D" id="3.30.565.40">
    <property type="entry name" value="Fervidobacterium nodosum Rt17-B1 like"/>
    <property type="match status" value="1"/>
</dbReference>
<name>S9SKR8_PAEAL</name>
<evidence type="ECO:0000313" key="3">
    <source>
        <dbReference type="EMBL" id="EPY04658.1"/>
    </source>
</evidence>
<dbReference type="Gene3D" id="3.90.640.20">
    <property type="entry name" value="Heat-shock cognate protein, ATPase"/>
    <property type="match status" value="1"/>
</dbReference>
<dbReference type="Proteomes" id="UP000015344">
    <property type="component" value="Unassembled WGS sequence"/>
</dbReference>
<dbReference type="eggNOG" id="COG5513">
    <property type="taxonomic scope" value="Bacteria"/>
</dbReference>
<comment type="caution">
    <text evidence="3">The sequence shown here is derived from an EMBL/GenBank/DDBJ whole genome shotgun (WGS) entry which is preliminary data.</text>
</comment>
<feature type="domain" description="DUF3298" evidence="2">
    <location>
        <begin position="301"/>
        <end position="370"/>
    </location>
</feature>
<evidence type="ECO:0000256" key="1">
    <source>
        <dbReference type="SAM" id="SignalP"/>
    </source>
</evidence>
<dbReference type="AlphaFoldDB" id="S9SKR8"/>
<sequence length="388" mass="42807">MKTKKTVVTLALSCTMIANMGAAAYAAPAAGKAVTPTQTTATPLNNTYTTNKVGLGLTLKQLQQSKGKGKGKIEYTGKKATMIEYKEKWFNLKQPVTAQYMLDDNQKVFQVTLVFGNEMAKQLTPQISKELGTASEPVLDKSAPSDYAANWKTNGVLFDLQGFGKLSEMYISAIPTPKAAKQPIKATNKFVHVNMSVPVLSGLKDSKYEEQLNDILMRHAMKEKAEVYEASKKAAEVAKKQKASFEPAVLNSEFRFMKSGNVMSLIADTYKITSAEANGASRTDTYTFLNEENAHALQLGDLFNKDTDYKALLSNVVRNQIALKKNKADFNFEQIKETQNFYVSNGYLVLTFDRYEIAPGADGPQNFKIQLASIQSKLSDSFKQALKA</sequence>
<protein>
    <recommendedName>
        <fullName evidence="2">DUF3298 domain-containing protein</fullName>
    </recommendedName>
</protein>
<gene>
    <name evidence="3" type="ORF">PAALTS15_24610</name>
</gene>
<dbReference type="InterPro" id="IPR037126">
    <property type="entry name" value="PdaC/RsiV-like_sf"/>
</dbReference>
<dbReference type="EMBL" id="ATMT01000081">
    <property type="protein sequence ID" value="EPY04658.1"/>
    <property type="molecule type" value="Genomic_DNA"/>
</dbReference>
<evidence type="ECO:0000313" key="4">
    <source>
        <dbReference type="Proteomes" id="UP000015344"/>
    </source>
</evidence>
<dbReference type="InterPro" id="IPR021729">
    <property type="entry name" value="DUF3298"/>
</dbReference>
<dbReference type="Pfam" id="PF11738">
    <property type="entry name" value="DUF3298"/>
    <property type="match status" value="1"/>
</dbReference>
<proteinExistence type="predicted"/>
<dbReference type="RefSeq" id="WP_021262107.1">
    <property type="nucleotide sequence ID" value="NZ_ATMT01000081.1"/>
</dbReference>
<reference evidence="3 4" key="1">
    <citation type="submission" date="2013-05" db="EMBL/GenBank/DDBJ databases">
        <authorList>
            <person name="Strain E.A."/>
            <person name="Brown E."/>
            <person name="Allard M.W."/>
            <person name="Luo Y.L."/>
        </authorList>
    </citation>
    <scope>NUCLEOTIDE SEQUENCE [LARGE SCALE GENOMIC DNA]</scope>
    <source>
        <strain evidence="3 4">TS-15</strain>
    </source>
</reference>
<dbReference type="PATRIC" id="fig|1117108.3.peg.5089"/>
<organism evidence="3 4">
    <name type="scientific">Paenibacillus alvei TS-15</name>
    <dbReference type="NCBI Taxonomy" id="1117108"/>
    <lineage>
        <taxon>Bacteria</taxon>
        <taxon>Bacillati</taxon>
        <taxon>Bacillota</taxon>
        <taxon>Bacilli</taxon>
        <taxon>Bacillales</taxon>
        <taxon>Paenibacillaceae</taxon>
        <taxon>Paenibacillus</taxon>
    </lineage>
</organism>
<feature type="signal peptide" evidence="1">
    <location>
        <begin position="1"/>
        <end position="26"/>
    </location>
</feature>
<feature type="chain" id="PRO_5039002079" description="DUF3298 domain-containing protein" evidence="1">
    <location>
        <begin position="27"/>
        <end position="388"/>
    </location>
</feature>